<organism evidence="1 2">
    <name type="scientific">Aromia moschata</name>
    <dbReference type="NCBI Taxonomy" id="1265417"/>
    <lineage>
        <taxon>Eukaryota</taxon>
        <taxon>Metazoa</taxon>
        <taxon>Ecdysozoa</taxon>
        <taxon>Arthropoda</taxon>
        <taxon>Hexapoda</taxon>
        <taxon>Insecta</taxon>
        <taxon>Pterygota</taxon>
        <taxon>Neoptera</taxon>
        <taxon>Endopterygota</taxon>
        <taxon>Coleoptera</taxon>
        <taxon>Polyphaga</taxon>
        <taxon>Cucujiformia</taxon>
        <taxon>Chrysomeloidea</taxon>
        <taxon>Cerambycidae</taxon>
        <taxon>Cerambycinae</taxon>
        <taxon>Callichromatini</taxon>
        <taxon>Aromia</taxon>
    </lineage>
</organism>
<sequence>MSENKMHYDQKYSALWEKDKNYAGDGNQSAWTLERVKAQDQKDQEQACTCPTLVDTRIRDLFTSLKGLNKTYEVCKLSNETDNVAPDLATLRRRDLERRPRVMA</sequence>
<comment type="caution">
    <text evidence="1">The sequence shown here is derived from an EMBL/GenBank/DDBJ whole genome shotgun (WGS) entry which is preliminary data.</text>
</comment>
<dbReference type="EMBL" id="JAPWTK010000391">
    <property type="protein sequence ID" value="KAJ8941032.1"/>
    <property type="molecule type" value="Genomic_DNA"/>
</dbReference>
<evidence type="ECO:0000313" key="1">
    <source>
        <dbReference type="EMBL" id="KAJ8941032.1"/>
    </source>
</evidence>
<proteinExistence type="predicted"/>
<dbReference type="AlphaFoldDB" id="A0AAV8XQZ0"/>
<name>A0AAV8XQZ0_9CUCU</name>
<dbReference type="Proteomes" id="UP001162162">
    <property type="component" value="Unassembled WGS sequence"/>
</dbReference>
<gene>
    <name evidence="1" type="ORF">NQ318_015508</name>
</gene>
<reference evidence="1" key="1">
    <citation type="journal article" date="2023" name="Insect Mol. Biol.">
        <title>Genome sequencing provides insights into the evolution of gene families encoding plant cell wall-degrading enzymes in longhorned beetles.</title>
        <authorList>
            <person name="Shin N.R."/>
            <person name="Okamura Y."/>
            <person name="Kirsch R."/>
            <person name="Pauchet Y."/>
        </authorList>
    </citation>
    <scope>NUCLEOTIDE SEQUENCE</scope>
    <source>
        <strain evidence="1">AMC_N1</strain>
    </source>
</reference>
<protein>
    <submittedName>
        <fullName evidence="1">Uncharacterized protein</fullName>
    </submittedName>
</protein>
<keyword evidence="2" id="KW-1185">Reference proteome</keyword>
<accession>A0AAV8XQZ0</accession>
<evidence type="ECO:0000313" key="2">
    <source>
        <dbReference type="Proteomes" id="UP001162162"/>
    </source>
</evidence>